<gene>
    <name evidence="2" type="primary">rimL</name>
    <name evidence="2" type="ORF">NCTC12967_01175</name>
</gene>
<reference evidence="2 3" key="1">
    <citation type="submission" date="2018-12" db="EMBL/GenBank/DDBJ databases">
        <authorList>
            <consortium name="Pathogen Informatics"/>
        </authorList>
    </citation>
    <scope>NUCLEOTIDE SEQUENCE [LARGE SCALE GENOMIC DNA]</scope>
    <source>
        <strain evidence="2 3">NCTC12967</strain>
    </source>
</reference>
<dbReference type="Proteomes" id="UP000273044">
    <property type="component" value="Chromosome"/>
</dbReference>
<dbReference type="InterPro" id="IPR000182">
    <property type="entry name" value="GNAT_dom"/>
</dbReference>
<dbReference type="AlphaFoldDB" id="A0A3S4TZQ0"/>
<feature type="domain" description="N-acetyltransferase" evidence="1">
    <location>
        <begin position="4"/>
        <end position="154"/>
    </location>
</feature>
<dbReference type="InterPro" id="IPR016181">
    <property type="entry name" value="Acyl_CoA_acyltransferase"/>
</dbReference>
<protein>
    <submittedName>
        <fullName evidence="2">Ribosomal-protein-serine acetyltransferase</fullName>
        <ecNumber evidence="2">2.3.1.-</ecNumber>
    </submittedName>
</protein>
<dbReference type="SUPFAM" id="SSF55729">
    <property type="entry name" value="Acyl-CoA N-acyltransferases (Nat)"/>
    <property type="match status" value="1"/>
</dbReference>
<dbReference type="PANTHER" id="PTHR43441:SF10">
    <property type="entry name" value="ACETYLTRANSFERASE"/>
    <property type="match status" value="1"/>
</dbReference>
<organism evidence="2 3">
    <name type="scientific">Arachnia propionica</name>
    <dbReference type="NCBI Taxonomy" id="1750"/>
    <lineage>
        <taxon>Bacteria</taxon>
        <taxon>Bacillati</taxon>
        <taxon>Actinomycetota</taxon>
        <taxon>Actinomycetes</taxon>
        <taxon>Propionibacteriales</taxon>
        <taxon>Propionibacteriaceae</taxon>
        <taxon>Arachnia</taxon>
    </lineage>
</organism>
<dbReference type="GO" id="GO:0008999">
    <property type="term" value="F:protein-N-terminal-alanine acetyltransferase activity"/>
    <property type="evidence" value="ECO:0007669"/>
    <property type="project" value="TreeGrafter"/>
</dbReference>
<dbReference type="EC" id="2.3.1.-" evidence="2"/>
<keyword evidence="3" id="KW-1185">Reference proteome</keyword>
<dbReference type="EMBL" id="LR134406">
    <property type="protein sequence ID" value="VEH69895.1"/>
    <property type="molecule type" value="Genomic_DNA"/>
</dbReference>
<dbReference type="GO" id="GO:0005737">
    <property type="term" value="C:cytoplasm"/>
    <property type="evidence" value="ECO:0007669"/>
    <property type="project" value="TreeGrafter"/>
</dbReference>
<evidence type="ECO:0000313" key="3">
    <source>
        <dbReference type="Proteomes" id="UP000273044"/>
    </source>
</evidence>
<dbReference type="PANTHER" id="PTHR43441">
    <property type="entry name" value="RIBOSOMAL-PROTEIN-SERINE ACETYLTRANSFERASE"/>
    <property type="match status" value="1"/>
</dbReference>
<evidence type="ECO:0000313" key="2">
    <source>
        <dbReference type="EMBL" id="VEH69895.1"/>
    </source>
</evidence>
<dbReference type="InterPro" id="IPR051908">
    <property type="entry name" value="Ribosomal_N-acetyltransferase"/>
</dbReference>
<accession>A0A3S4TZQ0</accession>
<evidence type="ECO:0000259" key="1">
    <source>
        <dbReference type="PROSITE" id="PS51186"/>
    </source>
</evidence>
<keyword evidence="2" id="KW-0012">Acyltransferase</keyword>
<dbReference type="GO" id="GO:1990189">
    <property type="term" value="F:protein N-terminal-serine acetyltransferase activity"/>
    <property type="evidence" value="ECO:0007669"/>
    <property type="project" value="TreeGrafter"/>
</dbReference>
<name>A0A3S4TZQ0_9ACTN</name>
<dbReference type="PROSITE" id="PS51186">
    <property type="entry name" value="GNAT"/>
    <property type="match status" value="1"/>
</dbReference>
<sequence length="181" mass="19620">MTGMRLRPLRISDTSRVLEAFTSAGDMARQGRVTDPLEAEAYVARLLDPDASHLPFAMAGESDLLFGLVALSVDSGNRNAWFWYWTYPAARGRGWTGRAAATVANWALTSGGLHRLELGHRVNNPASRGVALAAGFIQEGIEREKFLIGGQRIDVATYGRLASDPTPRTEPLPITAVPNSE</sequence>
<proteinExistence type="predicted"/>
<keyword evidence="2" id="KW-0808">Transferase</keyword>
<dbReference type="Gene3D" id="3.40.630.30">
    <property type="match status" value="1"/>
</dbReference>
<dbReference type="Pfam" id="PF13302">
    <property type="entry name" value="Acetyltransf_3"/>
    <property type="match status" value="1"/>
</dbReference>